<dbReference type="EMBL" id="CP073078">
    <property type="protein sequence ID" value="QUD90300.1"/>
    <property type="molecule type" value="Genomic_DNA"/>
</dbReference>
<dbReference type="InterPro" id="IPR012910">
    <property type="entry name" value="Plug_dom"/>
</dbReference>
<evidence type="ECO:0000256" key="1">
    <source>
        <dbReference type="ARBA" id="ARBA00004571"/>
    </source>
</evidence>
<evidence type="ECO:0000256" key="3">
    <source>
        <dbReference type="ARBA" id="ARBA00022452"/>
    </source>
</evidence>
<dbReference type="RefSeq" id="WP_211940351.1">
    <property type="nucleotide sequence ID" value="NZ_CP073078.1"/>
</dbReference>
<accession>A0A975IWX5</accession>
<dbReference type="InterPro" id="IPR039426">
    <property type="entry name" value="TonB-dep_rcpt-like"/>
</dbReference>
<dbReference type="AlphaFoldDB" id="A0A975IWX5"/>
<keyword evidence="8 12" id="KW-0798">TonB box</keyword>
<proteinExistence type="inferred from homology"/>
<dbReference type="PROSITE" id="PS52016">
    <property type="entry name" value="TONB_DEPENDENT_REC_3"/>
    <property type="match status" value="1"/>
</dbReference>
<dbReference type="Gene3D" id="2.40.170.20">
    <property type="entry name" value="TonB-dependent receptor, beta-barrel domain"/>
    <property type="match status" value="2"/>
</dbReference>
<evidence type="ECO:0000313" key="15">
    <source>
        <dbReference type="EMBL" id="QUD90300.1"/>
    </source>
</evidence>
<evidence type="ECO:0000256" key="8">
    <source>
        <dbReference type="ARBA" id="ARBA00023077"/>
    </source>
</evidence>
<evidence type="ECO:0000256" key="11">
    <source>
        <dbReference type="PROSITE-ProRule" id="PRU01360"/>
    </source>
</evidence>
<dbReference type="GO" id="GO:0006826">
    <property type="term" value="P:iron ion transport"/>
    <property type="evidence" value="ECO:0007669"/>
    <property type="project" value="UniProtKB-KW"/>
</dbReference>
<dbReference type="Pfam" id="PF07715">
    <property type="entry name" value="Plug"/>
    <property type="match status" value="1"/>
</dbReference>
<organism evidence="15 16">
    <name type="scientific">Phenylobacterium montanum</name>
    <dbReference type="NCBI Taxonomy" id="2823693"/>
    <lineage>
        <taxon>Bacteria</taxon>
        <taxon>Pseudomonadati</taxon>
        <taxon>Pseudomonadota</taxon>
        <taxon>Alphaproteobacteria</taxon>
        <taxon>Caulobacterales</taxon>
        <taxon>Caulobacteraceae</taxon>
        <taxon>Phenylobacterium</taxon>
    </lineage>
</organism>
<keyword evidence="10 11" id="KW-0998">Cell outer membrane</keyword>
<evidence type="ECO:0000256" key="4">
    <source>
        <dbReference type="ARBA" id="ARBA00022496"/>
    </source>
</evidence>
<name>A0A975IWX5_9CAUL</name>
<dbReference type="GO" id="GO:0009279">
    <property type="term" value="C:cell outer membrane"/>
    <property type="evidence" value="ECO:0007669"/>
    <property type="project" value="UniProtKB-SubCell"/>
</dbReference>
<comment type="similarity">
    <text evidence="11 12">Belongs to the TonB-dependent receptor family.</text>
</comment>
<evidence type="ECO:0000313" key="16">
    <source>
        <dbReference type="Proteomes" id="UP000676409"/>
    </source>
</evidence>
<keyword evidence="3 11" id="KW-1134">Transmembrane beta strand</keyword>
<evidence type="ECO:0000256" key="5">
    <source>
        <dbReference type="ARBA" id="ARBA00022692"/>
    </source>
</evidence>
<dbReference type="PANTHER" id="PTHR32552:SF81">
    <property type="entry name" value="TONB-DEPENDENT OUTER MEMBRANE RECEPTOR"/>
    <property type="match status" value="1"/>
</dbReference>
<evidence type="ECO:0000256" key="10">
    <source>
        <dbReference type="ARBA" id="ARBA00023237"/>
    </source>
</evidence>
<evidence type="ECO:0000256" key="6">
    <source>
        <dbReference type="ARBA" id="ARBA00023004"/>
    </source>
</evidence>
<keyword evidence="4" id="KW-0410">Iron transport</keyword>
<dbReference type="Proteomes" id="UP000676409">
    <property type="component" value="Chromosome"/>
</dbReference>
<dbReference type="InterPro" id="IPR000531">
    <property type="entry name" value="Beta-barrel_TonB"/>
</dbReference>
<keyword evidence="16" id="KW-1185">Reference proteome</keyword>
<dbReference type="SUPFAM" id="SSF56935">
    <property type="entry name" value="Porins"/>
    <property type="match status" value="1"/>
</dbReference>
<keyword evidence="2 11" id="KW-0813">Transport</keyword>
<evidence type="ECO:0000259" key="14">
    <source>
        <dbReference type="Pfam" id="PF07715"/>
    </source>
</evidence>
<keyword evidence="7" id="KW-0406">Ion transport</keyword>
<evidence type="ECO:0000256" key="2">
    <source>
        <dbReference type="ARBA" id="ARBA00022448"/>
    </source>
</evidence>
<keyword evidence="6" id="KW-0408">Iron</keyword>
<comment type="subcellular location">
    <subcellularLocation>
        <location evidence="1 11">Cell outer membrane</location>
        <topology evidence="1 11">Multi-pass membrane protein</topology>
    </subcellularLocation>
</comment>
<evidence type="ECO:0000259" key="13">
    <source>
        <dbReference type="Pfam" id="PF00593"/>
    </source>
</evidence>
<reference evidence="15" key="1">
    <citation type="submission" date="2021-04" db="EMBL/GenBank/DDBJ databases">
        <title>The complete genome sequence of Caulobacter sp. S6.</title>
        <authorList>
            <person name="Tang Y."/>
            <person name="Ouyang W."/>
            <person name="Liu Q."/>
            <person name="Huang B."/>
            <person name="Guo Z."/>
            <person name="Lei P."/>
        </authorList>
    </citation>
    <scope>NUCLEOTIDE SEQUENCE</scope>
    <source>
        <strain evidence="15">S6</strain>
    </source>
</reference>
<protein>
    <submittedName>
        <fullName evidence="15">TonB-dependent receptor</fullName>
    </submittedName>
</protein>
<keyword evidence="5 11" id="KW-0812">Transmembrane</keyword>
<dbReference type="KEGG" id="caul:KCG34_10760"/>
<dbReference type="InterPro" id="IPR036942">
    <property type="entry name" value="Beta-barrel_TonB_sf"/>
</dbReference>
<evidence type="ECO:0000256" key="9">
    <source>
        <dbReference type="ARBA" id="ARBA00023136"/>
    </source>
</evidence>
<keyword evidence="15" id="KW-0675">Receptor</keyword>
<dbReference type="Pfam" id="PF00593">
    <property type="entry name" value="TonB_dep_Rec_b-barrel"/>
    <property type="match status" value="1"/>
</dbReference>
<dbReference type="PANTHER" id="PTHR32552">
    <property type="entry name" value="FERRICHROME IRON RECEPTOR-RELATED"/>
    <property type="match status" value="1"/>
</dbReference>
<gene>
    <name evidence="15" type="ORF">KCG34_10760</name>
</gene>
<sequence length="795" mass="86258">MVEEVIVTAQKRSETLQNVPMSITAVTGQQLERRGVMNFEDLASGVPSLAFRSAGPGRQQLELRGISSNAGISSTVGYYLDDLAISGASSDSETSYQQSNLDPDLFDIERVEILRGPQGTLYGSGAMGGAVRILTKQPVLGRFTADVKADTSYTDHGGLNGEVKGMVNIPIGDRVALRLVGSYRDYDGYINRLVGNFDAGGAITGPAATPGDPGATPLSGVTLPNRLGTGPIRTYKGVNTEKVLGLRGALRFQINPDFYVQPGVFYQKIDQGGKNSYDSVPGTLDQRRPFNISEPYADEFEIYDLTAKYDFHKFTVLSATGYAHRQISNTEDWSDAMTYFFGYYNLNDANFLPAQRVLANGSLASVGDLFANSAFPATVQPYPAPIHENNRLDNFSEELRASSSGNGPLTWTVGAFYKHTTSDAQHRFDVPGYSATFPAYQQLGVAVFGSGGWPWGDLLAYNQIRNHISEESVFGQADYKILDNVTLTVGGRYFGYSSSFVRNNDGLFYGGGSALTGVPLTGSSSGTGFTPKVLLSYKPVPASELYFSAAEGFRIGGASSPIPVSRCAQDLAAIGLTNPPSTYRPDSLWSYELGSKNRLFDNRLTLNASVYDIEWSQVQQRISLPNCGFSFTANAGNARSRGAEVESVARLNSWLNLSGGFGYTDATITSSAPGTGIKPGAPLLDVPKWTANVAVDTNFSVAGTDDTFRVQWNYVGDRLDDYSEPVKPSYSLVGARLTLRNKSPWEATLYVDNLLDTRPVLTRIDTLGQIWSTFRRVETLRPRTIGISFQRSFGN</sequence>
<evidence type="ECO:0000256" key="12">
    <source>
        <dbReference type="RuleBase" id="RU003357"/>
    </source>
</evidence>
<feature type="domain" description="TonB-dependent receptor plug" evidence="14">
    <location>
        <begin position="16"/>
        <end position="130"/>
    </location>
</feature>
<feature type="domain" description="TonB-dependent receptor-like beta-barrel" evidence="13">
    <location>
        <begin position="276"/>
        <end position="754"/>
    </location>
</feature>
<keyword evidence="9 11" id="KW-0472">Membrane</keyword>
<evidence type="ECO:0000256" key="7">
    <source>
        <dbReference type="ARBA" id="ARBA00023065"/>
    </source>
</evidence>